<dbReference type="Gene3D" id="1.10.10.10">
    <property type="entry name" value="Winged helix-like DNA-binding domain superfamily/Winged helix DNA-binding domain"/>
    <property type="match status" value="1"/>
</dbReference>
<dbReference type="Gene3D" id="3.40.50.300">
    <property type="entry name" value="P-loop containing nucleotide triphosphate hydrolases"/>
    <property type="match status" value="1"/>
</dbReference>
<dbReference type="InterPro" id="IPR027417">
    <property type="entry name" value="P-loop_NTPase"/>
</dbReference>
<dbReference type="SUPFAM" id="SSF52540">
    <property type="entry name" value="P-loop containing nucleoside triphosphate hydrolases"/>
    <property type="match status" value="1"/>
</dbReference>
<dbReference type="InterPro" id="IPR041664">
    <property type="entry name" value="AAA_16"/>
</dbReference>
<dbReference type="InterPro" id="IPR036388">
    <property type="entry name" value="WH-like_DNA-bd_sf"/>
</dbReference>
<dbReference type="SUPFAM" id="SSF46894">
    <property type="entry name" value="C-terminal effector domain of the bipartite response regulators"/>
    <property type="match status" value="1"/>
</dbReference>
<dbReference type="InterPro" id="IPR016032">
    <property type="entry name" value="Sig_transdc_resp-reg_C-effctor"/>
</dbReference>
<dbReference type="InterPro" id="IPR011990">
    <property type="entry name" value="TPR-like_helical_dom_sf"/>
</dbReference>
<dbReference type="Gene3D" id="1.25.40.10">
    <property type="entry name" value="Tetratricopeptide repeat domain"/>
    <property type="match status" value="1"/>
</dbReference>
<dbReference type="InterPro" id="IPR000792">
    <property type="entry name" value="Tscrpt_reg_LuxR_C"/>
</dbReference>
<dbReference type="SUPFAM" id="SSF48452">
    <property type="entry name" value="TPR-like"/>
    <property type="match status" value="1"/>
</dbReference>
<dbReference type="AlphaFoldDB" id="A0A1I5B5R4"/>
<evidence type="ECO:0000313" key="2">
    <source>
        <dbReference type="EMBL" id="RKT86475.1"/>
    </source>
</evidence>
<dbReference type="GO" id="GO:0006355">
    <property type="term" value="P:regulation of DNA-templated transcription"/>
    <property type="evidence" value="ECO:0007669"/>
    <property type="project" value="InterPro"/>
</dbReference>
<evidence type="ECO:0000313" key="5">
    <source>
        <dbReference type="Proteomes" id="UP000270697"/>
    </source>
</evidence>
<dbReference type="Pfam" id="PF13191">
    <property type="entry name" value="AAA_16"/>
    <property type="match status" value="1"/>
</dbReference>
<name>A0A1I5B5R4_9PSEU</name>
<dbReference type="SMART" id="SM00421">
    <property type="entry name" value="HTH_LUXR"/>
    <property type="match status" value="1"/>
</dbReference>
<evidence type="ECO:0000313" key="4">
    <source>
        <dbReference type="Proteomes" id="UP000199398"/>
    </source>
</evidence>
<dbReference type="STRING" id="455193.SAMN05421805_106126"/>
<gene>
    <name evidence="2" type="ORF">ATL45_4852</name>
    <name evidence="3" type="ORF">SAMN05421805_106126</name>
</gene>
<reference evidence="3 4" key="1">
    <citation type="submission" date="2016-10" db="EMBL/GenBank/DDBJ databases">
        <authorList>
            <person name="de Groot N.N."/>
        </authorList>
    </citation>
    <scope>NUCLEOTIDE SEQUENCE [LARGE SCALE GENOMIC DNA]</scope>
    <source>
        <strain evidence="3 4">CPCC 201259</strain>
    </source>
</reference>
<reference evidence="2 5" key="2">
    <citation type="submission" date="2018-10" db="EMBL/GenBank/DDBJ databases">
        <title>Sequencing the genomes of 1000 actinobacteria strains.</title>
        <authorList>
            <person name="Klenk H.-P."/>
        </authorList>
    </citation>
    <scope>NUCLEOTIDE SEQUENCE [LARGE SCALE GENOMIC DNA]</scope>
    <source>
        <strain evidence="2 5">DSM 45119</strain>
    </source>
</reference>
<accession>A0A1I5B5R4</accession>
<organism evidence="3 4">
    <name type="scientific">Saccharopolyspora antimicrobica</name>
    <dbReference type="NCBI Taxonomy" id="455193"/>
    <lineage>
        <taxon>Bacteria</taxon>
        <taxon>Bacillati</taxon>
        <taxon>Actinomycetota</taxon>
        <taxon>Actinomycetes</taxon>
        <taxon>Pseudonocardiales</taxon>
        <taxon>Pseudonocardiaceae</taxon>
        <taxon>Saccharopolyspora</taxon>
    </lineage>
</organism>
<dbReference type="EMBL" id="RBXX01000002">
    <property type="protein sequence ID" value="RKT86475.1"/>
    <property type="molecule type" value="Genomic_DNA"/>
</dbReference>
<dbReference type="GO" id="GO:0003677">
    <property type="term" value="F:DNA binding"/>
    <property type="evidence" value="ECO:0007669"/>
    <property type="project" value="InterPro"/>
</dbReference>
<keyword evidence="5" id="KW-1185">Reference proteome</keyword>
<protein>
    <submittedName>
        <fullName evidence="2">Regulatory LuxR family protein</fullName>
    </submittedName>
    <submittedName>
        <fullName evidence="3">Regulatory protein, luxR family</fullName>
    </submittedName>
</protein>
<proteinExistence type="predicted"/>
<sequence length="864" mass="92218">MVLRTNCSGGSGNTGIVLVPASAIQPVELVLPTLPQVTASGTAPARTSARTADPGVRSIGREDVLARVLDACARPDTPAVVVTGPAGTGRSTVLAQVRERLAEAGIATAEIRIPRAEPDLPHLVARLSERLGLPPAREDCPRTALSRVVSVLAGRRDRLVVFLDDAHRLGTDARAALTSSISALTGSSVTFVCAARALGPDVAALVHEERLRPLSASAVEELLADLLRARPAPGLATSIRNACAGIPAIVRAAVEGYQRSGSLRIVDQQAHLVRDAAELPVTHPLFADLNASWPVIKALAVLHPLGSAATALIAEAVDIDEEAVDEVLHELREAGVVLPGRPAGSWRFRAPMLATLLTACLGPFERRLIAQLAVNALQHGRATCPSPDYLPERLVDAGKPAHRARTAAALLSAARTENGERADRWLWTAARLLTDSARRAEALHQHAVTCALHRRFGSAVQSAEIVLRSLSDHLTPDSLQELLIIYVVGLAGSGATATLQDVAEGGWRSMPGGEENRIVTRSTALYMLNRWQEARDALVDHTPASEVLLRTLSLAGWLDVPEPSTAIDASFAGRWDEALDLARADLAAASAHVHGPERTATYREMAGILTARGQLNRARTVLDDARSQHLLLPHLLAVPEAELESTLGATQRAKELIEEGLRFATENGITAGTDELWLRLAESESQAGNPAAARRYADRLLQIADQLGTTGARRNALLARLLVQPDPRTAAEVIELAKARNRPFELATTLAAVTESVEGRQKLIHTAYEMLGELDALIPRARLRKLMRARNMPIPGRSATVAENERLLAALITEGLSNSQLATVLGTSEKSVEGRLTRFFNKTGYRSRAELAAAMLNGTANLTA</sequence>
<dbReference type="Proteomes" id="UP000199398">
    <property type="component" value="Unassembled WGS sequence"/>
</dbReference>
<dbReference type="Proteomes" id="UP000270697">
    <property type="component" value="Unassembled WGS sequence"/>
</dbReference>
<evidence type="ECO:0000259" key="1">
    <source>
        <dbReference type="SMART" id="SM00421"/>
    </source>
</evidence>
<feature type="domain" description="HTH luxR-type" evidence="1">
    <location>
        <begin position="798"/>
        <end position="855"/>
    </location>
</feature>
<dbReference type="EMBL" id="FOUP01000006">
    <property type="protein sequence ID" value="SFN70047.1"/>
    <property type="molecule type" value="Genomic_DNA"/>
</dbReference>
<evidence type="ECO:0000313" key="3">
    <source>
        <dbReference type="EMBL" id="SFN70047.1"/>
    </source>
</evidence>